<name>A0ABU9E058_9FLAO</name>
<evidence type="ECO:0008006" key="4">
    <source>
        <dbReference type="Google" id="ProtNLM"/>
    </source>
</evidence>
<reference evidence="2 3" key="1">
    <citation type="submission" date="2024-04" db="EMBL/GenBank/DDBJ databases">
        <title>draft genome sequnece of Flavobacterium buctense JCM 30750.</title>
        <authorList>
            <person name="Kim D.-U."/>
        </authorList>
    </citation>
    <scope>NUCLEOTIDE SEQUENCE [LARGE SCALE GENOMIC DNA]</scope>
    <source>
        <strain evidence="2 3">JCM 30750</strain>
    </source>
</reference>
<dbReference type="EMBL" id="JBBPCB010000003">
    <property type="protein sequence ID" value="MEK8179853.1"/>
    <property type="molecule type" value="Genomic_DNA"/>
</dbReference>
<keyword evidence="3" id="KW-1185">Reference proteome</keyword>
<evidence type="ECO:0000256" key="1">
    <source>
        <dbReference type="SAM" id="SignalP"/>
    </source>
</evidence>
<protein>
    <recommendedName>
        <fullName evidence="4">Nicotinic acid mononucleotide adenyltransferase</fullName>
    </recommendedName>
</protein>
<feature type="chain" id="PRO_5045058844" description="Nicotinic acid mononucleotide adenyltransferase" evidence="1">
    <location>
        <begin position="21"/>
        <end position="179"/>
    </location>
</feature>
<proteinExistence type="predicted"/>
<organism evidence="2 3">
    <name type="scientific">Flavobacterium buctense</name>
    <dbReference type="NCBI Taxonomy" id="1648146"/>
    <lineage>
        <taxon>Bacteria</taxon>
        <taxon>Pseudomonadati</taxon>
        <taxon>Bacteroidota</taxon>
        <taxon>Flavobacteriia</taxon>
        <taxon>Flavobacteriales</taxon>
        <taxon>Flavobacteriaceae</taxon>
        <taxon>Flavobacterium</taxon>
    </lineage>
</organism>
<accession>A0ABU9E058</accession>
<feature type="signal peptide" evidence="1">
    <location>
        <begin position="1"/>
        <end position="20"/>
    </location>
</feature>
<gene>
    <name evidence="2" type="ORF">WMW71_05825</name>
</gene>
<evidence type="ECO:0000313" key="2">
    <source>
        <dbReference type="EMBL" id="MEK8179853.1"/>
    </source>
</evidence>
<dbReference type="RefSeq" id="WP_341431944.1">
    <property type="nucleotide sequence ID" value="NZ_JBBPCB010000003.1"/>
</dbReference>
<keyword evidence="1" id="KW-0732">Signal</keyword>
<evidence type="ECO:0000313" key="3">
    <source>
        <dbReference type="Proteomes" id="UP001491349"/>
    </source>
</evidence>
<sequence length="179" mass="20371">MMKTLFISMIALLLSITNQAQNTNKKTEVKTTTTTVKDSEGVKKIVKTEETKEVQKIKLEQEKTNTLNIPTKPSQVDVTTKTQITVDGVTKYVDVDRSAYYTYNGQKYQVAVDNSGYTMTLPDVEEKTILRRTSNNNYIFKNKNKLSVGYFDTEGNLVVETYDEKTDTVVLEKYIVVKP</sequence>
<comment type="caution">
    <text evidence="2">The sequence shown here is derived from an EMBL/GenBank/DDBJ whole genome shotgun (WGS) entry which is preliminary data.</text>
</comment>
<dbReference type="Proteomes" id="UP001491349">
    <property type="component" value="Unassembled WGS sequence"/>
</dbReference>